<dbReference type="SMART" id="SM00382">
    <property type="entry name" value="AAA"/>
    <property type="match status" value="1"/>
</dbReference>
<dbReference type="Gene3D" id="3.40.50.300">
    <property type="entry name" value="P-loop containing nucleotide triphosphate hydrolases"/>
    <property type="match status" value="1"/>
</dbReference>
<dbReference type="KEGG" id="ter:Tery_4109"/>
<dbReference type="AlphaFoldDB" id="Q10XA7"/>
<name>Q10XA7_TRIEI</name>
<keyword evidence="3" id="KW-0547">Nucleotide-binding</keyword>
<keyword evidence="6" id="KW-0129">CBS domain</keyword>
<dbReference type="STRING" id="203124.Tery_4109"/>
<dbReference type="Gene3D" id="3.10.580.10">
    <property type="entry name" value="CBS-domain"/>
    <property type="match status" value="1"/>
</dbReference>
<proteinExistence type="inferred from homology"/>
<evidence type="ECO:0000256" key="6">
    <source>
        <dbReference type="ARBA" id="ARBA00023122"/>
    </source>
</evidence>
<keyword evidence="5" id="KW-0029">Amino-acid transport</keyword>
<evidence type="ECO:0000256" key="1">
    <source>
        <dbReference type="ARBA" id="ARBA00005417"/>
    </source>
</evidence>
<dbReference type="InterPro" id="IPR003593">
    <property type="entry name" value="AAA+_ATPase"/>
</dbReference>
<dbReference type="InterPro" id="IPR005892">
    <property type="entry name" value="Gly-betaine_transp_ATP-bd"/>
</dbReference>
<evidence type="ECO:0000256" key="4">
    <source>
        <dbReference type="ARBA" id="ARBA00022840"/>
    </source>
</evidence>
<accession>Q10XA7</accession>
<dbReference type="InterPro" id="IPR000644">
    <property type="entry name" value="CBS_dom"/>
</dbReference>
<organism evidence="8">
    <name type="scientific">Trichodesmium erythraeum (strain IMS101)</name>
    <dbReference type="NCBI Taxonomy" id="203124"/>
    <lineage>
        <taxon>Bacteria</taxon>
        <taxon>Bacillati</taxon>
        <taxon>Cyanobacteriota</taxon>
        <taxon>Cyanophyceae</taxon>
        <taxon>Oscillatoriophycideae</taxon>
        <taxon>Oscillatoriales</taxon>
        <taxon>Microcoleaceae</taxon>
        <taxon>Trichodesmium</taxon>
    </lineage>
</organism>
<feature type="domain" description="ABC transporter" evidence="7">
    <location>
        <begin position="39"/>
        <end position="275"/>
    </location>
</feature>
<dbReference type="EMBL" id="CP000393">
    <property type="protein sequence ID" value="ABG53117.1"/>
    <property type="molecule type" value="Genomic_DNA"/>
</dbReference>
<sequence length="407" mass="45472">MNDKIINTNPLKSKIIIQNLIKIYGKKHRAALKLFREGKTRDDILQSTGNVLGLADVSIDIGTGELFVVMGLSGSGKSTLVRCINRLVDPTSGHIYIDGEDIAHADEKRMRDIRLNKVSMVFQRFGLFPHKTVAENVEYGLKVRGVSTTHRRQKALETLEVVGLEKWANYQPTSLSGGMQQRVGLARALATDADILLMDEAFSALDPLTRGEMQDELLRLQKELHKTIVFISHDMQEGLKLGDRIAVMKDGAIVQLGTPEELVTNPKNDYIKAFTEEVNSAQVITVGSIISKRTSLIIGQNSVSYGLEEMLKDNLQLLYVVDEYNKPIGLLKREGLQEFIKQGEEDFRAIMETDFPIVNSSTPLEDIFYLYKQGFPLAVVNDKKEFQGMVEAVDVLTSLGKPNKNYG</sequence>
<dbReference type="PROSITE" id="PS00211">
    <property type="entry name" value="ABC_TRANSPORTER_1"/>
    <property type="match status" value="1"/>
</dbReference>
<dbReference type="InterPro" id="IPR017871">
    <property type="entry name" value="ABC_transporter-like_CS"/>
</dbReference>
<dbReference type="Pfam" id="PF00005">
    <property type="entry name" value="ABC_tran"/>
    <property type="match status" value="1"/>
</dbReference>
<dbReference type="SUPFAM" id="SSF54631">
    <property type="entry name" value="CBS-domain pair"/>
    <property type="match status" value="1"/>
</dbReference>
<dbReference type="Pfam" id="PF00571">
    <property type="entry name" value="CBS"/>
    <property type="match status" value="1"/>
</dbReference>
<dbReference type="OrthoDB" id="9804199at2"/>
<dbReference type="SUPFAM" id="SSF52540">
    <property type="entry name" value="P-loop containing nucleoside triphosphate hydrolases"/>
    <property type="match status" value="1"/>
</dbReference>
<dbReference type="eggNOG" id="COG3620">
    <property type="taxonomic scope" value="Bacteria"/>
</dbReference>
<dbReference type="PANTHER" id="PTHR43869:SF1">
    <property type="entry name" value="GLYCINE BETAINE_PROLINE BETAINE TRANSPORT SYSTEM ATP-BINDING PROTEIN PROV"/>
    <property type="match status" value="1"/>
</dbReference>
<dbReference type="InterPro" id="IPR046342">
    <property type="entry name" value="CBS_dom_sf"/>
</dbReference>
<dbReference type="eggNOG" id="COG4175">
    <property type="taxonomic scope" value="Bacteria"/>
</dbReference>
<evidence type="ECO:0000256" key="2">
    <source>
        <dbReference type="ARBA" id="ARBA00022448"/>
    </source>
</evidence>
<keyword evidence="2" id="KW-0813">Transport</keyword>
<evidence type="ECO:0000256" key="5">
    <source>
        <dbReference type="ARBA" id="ARBA00022970"/>
    </source>
</evidence>
<dbReference type="InterPro" id="IPR027417">
    <property type="entry name" value="P-loop_NTPase"/>
</dbReference>
<gene>
    <name evidence="8" type="ordered locus">Tery_4109</name>
</gene>
<dbReference type="InterPro" id="IPR051921">
    <property type="entry name" value="ABC_osmolyte_uptake_ATP-bind"/>
</dbReference>
<keyword evidence="4" id="KW-0067">ATP-binding</keyword>
<evidence type="ECO:0000256" key="3">
    <source>
        <dbReference type="ARBA" id="ARBA00022741"/>
    </source>
</evidence>
<dbReference type="GO" id="GO:0006865">
    <property type="term" value="P:amino acid transport"/>
    <property type="evidence" value="ECO:0007669"/>
    <property type="project" value="UniProtKB-KW"/>
</dbReference>
<evidence type="ECO:0000313" key="8">
    <source>
        <dbReference type="EMBL" id="ABG53117.1"/>
    </source>
</evidence>
<dbReference type="RefSeq" id="WP_011613447.1">
    <property type="nucleotide sequence ID" value="NC_008312.1"/>
</dbReference>
<dbReference type="HOGENOM" id="CLU_000604_2_2_3"/>
<dbReference type="GO" id="GO:0031460">
    <property type="term" value="P:glycine betaine transport"/>
    <property type="evidence" value="ECO:0007669"/>
    <property type="project" value="InterPro"/>
</dbReference>
<dbReference type="GO" id="GO:0016020">
    <property type="term" value="C:membrane"/>
    <property type="evidence" value="ECO:0007669"/>
    <property type="project" value="InterPro"/>
</dbReference>
<dbReference type="GO" id="GO:0006970">
    <property type="term" value="P:response to osmotic stress"/>
    <property type="evidence" value="ECO:0007669"/>
    <property type="project" value="UniProtKB-ARBA"/>
</dbReference>
<dbReference type="NCBIfam" id="TIGR01186">
    <property type="entry name" value="proV"/>
    <property type="match status" value="1"/>
</dbReference>
<dbReference type="FunFam" id="3.40.50.300:FF:000201">
    <property type="entry name" value="Glycine betaine/L-proline ABC transporter ATP-binding protein"/>
    <property type="match status" value="1"/>
</dbReference>
<reference evidence="8" key="1">
    <citation type="submission" date="2006-06" db="EMBL/GenBank/DDBJ databases">
        <title>Complete sequence of Trichodesmium erythraeum IMS101.</title>
        <authorList>
            <consortium name="US DOE Joint Genome Institute"/>
            <person name="Copeland A."/>
            <person name="Lucas S."/>
            <person name="Lapidus A."/>
            <person name="Barry K."/>
            <person name="Detter J.C."/>
            <person name="Glavina del Rio T."/>
            <person name="Hammon N."/>
            <person name="Israni S."/>
            <person name="Dalin E."/>
            <person name="Tice H."/>
            <person name="Pitluck S."/>
            <person name="Kiss H."/>
            <person name="Munk A.C."/>
            <person name="Brettin T."/>
            <person name="Bruce D."/>
            <person name="Han C."/>
            <person name="Tapia R."/>
            <person name="Gilna P."/>
            <person name="Schmutz J."/>
            <person name="Larimer F."/>
            <person name="Land M."/>
            <person name="Hauser L."/>
            <person name="Kyrpides N."/>
            <person name="Kim E."/>
            <person name="Richardson P."/>
        </authorList>
    </citation>
    <scope>NUCLEOTIDE SEQUENCE [LARGE SCALE GENOMIC DNA]</scope>
    <source>
        <strain evidence="8">IMS101</strain>
    </source>
</reference>
<dbReference type="GO" id="GO:0016887">
    <property type="term" value="F:ATP hydrolysis activity"/>
    <property type="evidence" value="ECO:0007669"/>
    <property type="project" value="InterPro"/>
</dbReference>
<dbReference type="PROSITE" id="PS50893">
    <property type="entry name" value="ABC_TRANSPORTER_2"/>
    <property type="match status" value="1"/>
</dbReference>
<protein>
    <submittedName>
        <fullName evidence="8">Glycine betaine/L-proline ABC transporter, ATPase subunit</fullName>
    </submittedName>
</protein>
<evidence type="ECO:0000259" key="7">
    <source>
        <dbReference type="PROSITE" id="PS50893"/>
    </source>
</evidence>
<dbReference type="InterPro" id="IPR003439">
    <property type="entry name" value="ABC_transporter-like_ATP-bd"/>
</dbReference>
<comment type="similarity">
    <text evidence="1">Belongs to the ABC transporter superfamily.</text>
</comment>
<dbReference type="GO" id="GO:0005524">
    <property type="term" value="F:ATP binding"/>
    <property type="evidence" value="ECO:0007669"/>
    <property type="project" value="UniProtKB-KW"/>
</dbReference>
<dbReference type="PANTHER" id="PTHR43869">
    <property type="entry name" value="GLYCINE BETAINE/PROLINE BETAINE TRANSPORT SYSTEM ATP-BINDING PROTEIN PROV"/>
    <property type="match status" value="1"/>
</dbReference>
<dbReference type="CDD" id="cd03294">
    <property type="entry name" value="ABC_Pro_Gly_Betaine"/>
    <property type="match status" value="1"/>
</dbReference>